<evidence type="ECO:0000313" key="1">
    <source>
        <dbReference type="EMBL" id="MBS9525588.1"/>
    </source>
</evidence>
<name>A0AAP2CIX1_9BACT</name>
<dbReference type="AlphaFoldDB" id="A0AAP2CIX1"/>
<dbReference type="Proteomes" id="UP001319104">
    <property type="component" value="Unassembled WGS sequence"/>
</dbReference>
<organism evidence="1 2">
    <name type="scientific">Litoribacter ruber</name>
    <dbReference type="NCBI Taxonomy" id="702568"/>
    <lineage>
        <taxon>Bacteria</taxon>
        <taxon>Pseudomonadati</taxon>
        <taxon>Bacteroidota</taxon>
        <taxon>Cytophagia</taxon>
        <taxon>Cytophagales</taxon>
        <taxon>Cyclobacteriaceae</taxon>
        <taxon>Litoribacter</taxon>
    </lineage>
</organism>
<protein>
    <submittedName>
        <fullName evidence="1">Uncharacterized protein</fullName>
    </submittedName>
</protein>
<dbReference type="EMBL" id="JAHCMY010000015">
    <property type="protein sequence ID" value="MBS9525588.1"/>
    <property type="molecule type" value="Genomic_DNA"/>
</dbReference>
<gene>
    <name evidence="1" type="ORF">KI659_16340</name>
</gene>
<evidence type="ECO:0000313" key="2">
    <source>
        <dbReference type="Proteomes" id="UP001319104"/>
    </source>
</evidence>
<accession>A0AAP2CIX1</accession>
<comment type="caution">
    <text evidence="1">The sequence shown here is derived from an EMBL/GenBank/DDBJ whole genome shotgun (WGS) entry which is preliminary data.</text>
</comment>
<dbReference type="RefSeq" id="WP_213946449.1">
    <property type="nucleotide sequence ID" value="NZ_JAHCMY010000015.1"/>
</dbReference>
<reference evidence="1 2" key="1">
    <citation type="submission" date="2021-05" db="EMBL/GenBank/DDBJ databases">
        <authorList>
            <person name="Zhang Z.D."/>
            <person name="Osman G."/>
        </authorList>
    </citation>
    <scope>NUCLEOTIDE SEQUENCE [LARGE SCALE GENOMIC DNA]</scope>
    <source>
        <strain evidence="1 2">KCTC 32217</strain>
    </source>
</reference>
<keyword evidence="2" id="KW-1185">Reference proteome</keyword>
<proteinExistence type="predicted"/>
<sequence>MKTAVLCLPAPRGFASLNRGEQSVSLGLLGLEERPKNVLADYLHKVSLVKKISSYNKPSRNRTVLVDGDRRIELEDPLVHRWEANCMREELENRDAFIFMFDGREALEDVDYAINVKVHLQFINRVVNGLKIIVPIATFRNRDEEKYLGTHKLESKFFLENQLGSSLLGFKIHDIVLANMESEAHLAEIKKALFH</sequence>